<gene>
    <name evidence="8" type="ORF">A6A40_17605</name>
</gene>
<dbReference type="SUPFAM" id="SSF52540">
    <property type="entry name" value="P-loop containing nucleoside triphosphate hydrolases"/>
    <property type="match status" value="1"/>
</dbReference>
<dbReference type="PROSITE" id="PS00211">
    <property type="entry name" value="ABC_TRANSPORTER_1"/>
    <property type="match status" value="1"/>
</dbReference>
<dbReference type="InterPro" id="IPR003593">
    <property type="entry name" value="AAA+_ATPase"/>
</dbReference>
<dbReference type="Pfam" id="PF00005">
    <property type="entry name" value="ABC_tran"/>
    <property type="match status" value="1"/>
</dbReference>
<dbReference type="OrthoDB" id="9810077at2"/>
<keyword evidence="3 8" id="KW-0067">ATP-binding</keyword>
<sequence>MRNPILLQADQVSFAVGGRRLVDGVTVHLVPGRLLAILGPNGAGKSTLLALLSGERRPTGGAVRLDGRDLRELPPRLLARRRALVGQHPAAGFAFSVEEAIMLAVETAPCSAGERRRLIADSLRAADAEGVRDRLLPQLSGGESQRVAFARALAQLAAGALHRDGPDGSPCLLLDEPTASLDPAHQHHLLRAARAWMERTGGACAVVLHDMTLAARYCDDALVLADGREAWSGPMSALPVPVLERVFATRFVRMPAPDGQGAVFATTGQPPSGLDSRFATDY</sequence>
<accession>A0A2R4VR15</accession>
<dbReference type="EMBL" id="CP028902">
    <property type="protein sequence ID" value="AWB06866.1"/>
    <property type="molecule type" value="Genomic_DNA"/>
</dbReference>
<dbReference type="SMART" id="SM00382">
    <property type="entry name" value="AAA"/>
    <property type="match status" value="1"/>
</dbReference>
<evidence type="ECO:0000313" key="9">
    <source>
        <dbReference type="Proteomes" id="UP000077405"/>
    </source>
</evidence>
<evidence type="ECO:0000256" key="5">
    <source>
        <dbReference type="ARBA" id="ARBA00037066"/>
    </source>
</evidence>
<feature type="region of interest" description="Disordered" evidence="6">
    <location>
        <begin position="262"/>
        <end position="282"/>
    </location>
</feature>
<reference evidence="8 9" key="1">
    <citation type="submission" date="2018-04" db="EMBL/GenBank/DDBJ databases">
        <title>Complete genome sequence of the nitrogen-fixing bacterium Azospirillum humicireducens type strain SgZ-5.</title>
        <authorList>
            <person name="Yu Z."/>
        </authorList>
    </citation>
    <scope>NUCLEOTIDE SEQUENCE [LARGE SCALE GENOMIC DNA]</scope>
    <source>
        <strain evidence="8 9">SgZ-5</strain>
        <plasmid evidence="8 9">pYZ1</plasmid>
    </source>
</reference>
<dbReference type="GO" id="GO:0005524">
    <property type="term" value="F:ATP binding"/>
    <property type="evidence" value="ECO:0007669"/>
    <property type="project" value="UniProtKB-KW"/>
</dbReference>
<evidence type="ECO:0000256" key="1">
    <source>
        <dbReference type="ARBA" id="ARBA00022448"/>
    </source>
</evidence>
<evidence type="ECO:0000256" key="3">
    <source>
        <dbReference type="ARBA" id="ARBA00022840"/>
    </source>
</evidence>
<protein>
    <submittedName>
        <fullName evidence="8">Hemin ABC transporter ATP-binding protein</fullName>
    </submittedName>
</protein>
<dbReference type="PROSITE" id="PS50893">
    <property type="entry name" value="ABC_TRANSPORTER_2"/>
    <property type="match status" value="1"/>
</dbReference>
<keyword evidence="9" id="KW-1185">Reference proteome</keyword>
<dbReference type="CDD" id="cd03214">
    <property type="entry name" value="ABC_Iron-Siderophores_B12_Hemin"/>
    <property type="match status" value="1"/>
</dbReference>
<proteinExistence type="predicted"/>
<dbReference type="PANTHER" id="PTHR42794:SF1">
    <property type="entry name" value="HEMIN IMPORT ATP-BINDING PROTEIN HMUV"/>
    <property type="match status" value="1"/>
</dbReference>
<dbReference type="Proteomes" id="UP000077405">
    <property type="component" value="Plasmid pYZ1"/>
</dbReference>
<keyword evidence="1" id="KW-0813">Transport</keyword>
<evidence type="ECO:0000313" key="8">
    <source>
        <dbReference type="EMBL" id="AWB06866.1"/>
    </source>
</evidence>
<dbReference type="InterPro" id="IPR027417">
    <property type="entry name" value="P-loop_NTPase"/>
</dbReference>
<keyword evidence="2" id="KW-0547">Nucleotide-binding</keyword>
<evidence type="ECO:0000256" key="6">
    <source>
        <dbReference type="SAM" id="MobiDB-lite"/>
    </source>
</evidence>
<evidence type="ECO:0000256" key="2">
    <source>
        <dbReference type="ARBA" id="ARBA00022741"/>
    </source>
</evidence>
<dbReference type="Gene3D" id="3.40.50.300">
    <property type="entry name" value="P-loop containing nucleotide triphosphate hydrolases"/>
    <property type="match status" value="1"/>
</dbReference>
<evidence type="ECO:0000256" key="4">
    <source>
        <dbReference type="ARBA" id="ARBA00022967"/>
    </source>
</evidence>
<dbReference type="InterPro" id="IPR003439">
    <property type="entry name" value="ABC_transporter-like_ATP-bd"/>
</dbReference>
<evidence type="ECO:0000259" key="7">
    <source>
        <dbReference type="PROSITE" id="PS50893"/>
    </source>
</evidence>
<feature type="domain" description="ABC transporter" evidence="7">
    <location>
        <begin position="7"/>
        <end position="251"/>
    </location>
</feature>
<dbReference type="PANTHER" id="PTHR42794">
    <property type="entry name" value="HEMIN IMPORT ATP-BINDING PROTEIN HMUV"/>
    <property type="match status" value="1"/>
</dbReference>
<keyword evidence="4" id="KW-1278">Translocase</keyword>
<dbReference type="GO" id="GO:0016887">
    <property type="term" value="F:ATP hydrolysis activity"/>
    <property type="evidence" value="ECO:0007669"/>
    <property type="project" value="InterPro"/>
</dbReference>
<name>A0A2R4VR15_9PROT</name>
<keyword evidence="8" id="KW-0614">Plasmid</keyword>
<dbReference type="KEGG" id="ahu:A6A40_17605"/>
<organism evidence="8 9">
    <name type="scientific">Azospirillum humicireducens</name>
    <dbReference type="NCBI Taxonomy" id="1226968"/>
    <lineage>
        <taxon>Bacteria</taxon>
        <taxon>Pseudomonadati</taxon>
        <taxon>Pseudomonadota</taxon>
        <taxon>Alphaproteobacteria</taxon>
        <taxon>Rhodospirillales</taxon>
        <taxon>Azospirillaceae</taxon>
        <taxon>Azospirillum</taxon>
    </lineage>
</organism>
<dbReference type="AlphaFoldDB" id="A0A2R4VR15"/>
<geneLocation type="plasmid" evidence="8 9">
    <name>pYZ1</name>
</geneLocation>
<comment type="function">
    <text evidence="5">Part of the ABC transporter complex HmuTUV involved in hemin import. Responsible for energy coupling to the transport system.</text>
</comment>
<dbReference type="InterPro" id="IPR017871">
    <property type="entry name" value="ABC_transporter-like_CS"/>
</dbReference>